<dbReference type="InterPro" id="IPR052741">
    <property type="entry name" value="Mitochondrial_HTD2"/>
</dbReference>
<evidence type="ECO:0000256" key="1">
    <source>
        <dbReference type="SAM" id="MobiDB-lite"/>
    </source>
</evidence>
<reference evidence="3" key="2">
    <citation type="submission" date="2020-04" db="EMBL/GenBank/DDBJ databases">
        <authorList>
            <consortium name="NCBI Genome Project"/>
        </authorList>
    </citation>
    <scope>NUCLEOTIDE SEQUENCE</scope>
    <source>
        <strain evidence="3">CBS 342.82</strain>
    </source>
</reference>
<dbReference type="InterPro" id="IPR029069">
    <property type="entry name" value="HotDog_dom_sf"/>
</dbReference>
<dbReference type="OrthoDB" id="3257538at2759"/>
<dbReference type="Proteomes" id="UP000504637">
    <property type="component" value="Unplaced"/>
</dbReference>
<proteinExistence type="predicted"/>
<dbReference type="AlphaFoldDB" id="A0A6J3M4D2"/>
<dbReference type="GO" id="GO:0019171">
    <property type="term" value="F:(3R)-hydroxyacyl-[acyl-carrier-protein] dehydratase activity"/>
    <property type="evidence" value="ECO:0007669"/>
    <property type="project" value="TreeGrafter"/>
</dbReference>
<dbReference type="RefSeq" id="XP_033459927.1">
    <property type="nucleotide sequence ID" value="XM_033608272.1"/>
</dbReference>
<gene>
    <name evidence="3" type="ORF">K489DRAFT_424721</name>
</gene>
<dbReference type="SUPFAM" id="SSF54637">
    <property type="entry name" value="Thioesterase/thiol ester dehydrase-isomerase"/>
    <property type="match status" value="1"/>
</dbReference>
<organism evidence="3">
    <name type="scientific">Dissoconium aciculare CBS 342.82</name>
    <dbReference type="NCBI Taxonomy" id="1314786"/>
    <lineage>
        <taxon>Eukaryota</taxon>
        <taxon>Fungi</taxon>
        <taxon>Dikarya</taxon>
        <taxon>Ascomycota</taxon>
        <taxon>Pezizomycotina</taxon>
        <taxon>Dothideomycetes</taxon>
        <taxon>Dothideomycetidae</taxon>
        <taxon>Mycosphaerellales</taxon>
        <taxon>Dissoconiaceae</taxon>
        <taxon>Dissoconium</taxon>
    </lineage>
</organism>
<dbReference type="GeneID" id="54366072"/>
<feature type="compositionally biased region" description="Low complexity" evidence="1">
    <location>
        <begin position="214"/>
        <end position="225"/>
    </location>
</feature>
<dbReference type="Gene3D" id="3.10.129.10">
    <property type="entry name" value="Hotdog Thioesterase"/>
    <property type="match status" value="1"/>
</dbReference>
<feature type="region of interest" description="Disordered" evidence="1">
    <location>
        <begin position="214"/>
        <end position="246"/>
    </location>
</feature>
<evidence type="ECO:0000313" key="3">
    <source>
        <dbReference type="RefSeq" id="XP_033459927.1"/>
    </source>
</evidence>
<evidence type="ECO:0008006" key="4">
    <source>
        <dbReference type="Google" id="ProtNLM"/>
    </source>
</evidence>
<sequence length="375" mass="41999">MLQLRTLALGEICVEYSSRVEDQCAYIYAPGVSSFVEITTLSDFLPDSSPPSLPTPSVLARRLPIAHHLCYFEPTLRAQALLPDGTLPDQSPGEPFVRRMWAGARVQWNPDEPLLMDGSRAVCAEFIRSATIKGNAPDEKVFVEVERRIAKATESELQQSAKIASESLSGNADSHLLTNLQHRVRQRLWRDRGEDFGPSSIVETRNIVFMRANASPKTSPDASDPSSPPPRQLPKPQHTPTYTHTLTPTPQLLFRFSALTFNGHAIHLDPRYAQEIEGHKDLLVHGPLTFVFMSTLLQRHLDSEANNPSKLQQGEGEEDIITNMSYRNLAPLYIGEDITFQGARIGEGKWEVWALKKEGGMAVRGTVKTERRRRR</sequence>
<name>A0A6J3M4D2_9PEZI</name>
<keyword evidence="2" id="KW-1185">Reference proteome</keyword>
<dbReference type="GO" id="GO:0005739">
    <property type="term" value="C:mitochondrion"/>
    <property type="evidence" value="ECO:0007669"/>
    <property type="project" value="TreeGrafter"/>
</dbReference>
<protein>
    <recommendedName>
        <fullName evidence="4">Thioesterase/thiol ester dehydrase-isomerase</fullName>
    </recommendedName>
</protein>
<accession>A0A6J3M4D2</accession>
<dbReference type="PANTHER" id="PTHR28152">
    <property type="entry name" value="HYDROXYACYL-THIOESTER DEHYDRATASE TYPE 2, MITOCHONDRIAL"/>
    <property type="match status" value="1"/>
</dbReference>
<feature type="compositionally biased region" description="Low complexity" evidence="1">
    <location>
        <begin position="234"/>
        <end position="246"/>
    </location>
</feature>
<evidence type="ECO:0000313" key="2">
    <source>
        <dbReference type="Proteomes" id="UP000504637"/>
    </source>
</evidence>
<reference evidence="3" key="1">
    <citation type="submission" date="2020-01" db="EMBL/GenBank/DDBJ databases">
        <authorList>
            <consortium name="DOE Joint Genome Institute"/>
            <person name="Haridas S."/>
            <person name="Albert R."/>
            <person name="Binder M."/>
            <person name="Bloem J."/>
            <person name="Labutti K."/>
            <person name="Salamov A."/>
            <person name="Andreopoulos B."/>
            <person name="Baker S.E."/>
            <person name="Barry K."/>
            <person name="Bills G."/>
            <person name="Bluhm B.H."/>
            <person name="Cannon C."/>
            <person name="Castanera R."/>
            <person name="Culley D.E."/>
            <person name="Daum C."/>
            <person name="Ezra D."/>
            <person name="Gonzalez J.B."/>
            <person name="Henrissat B."/>
            <person name="Kuo A."/>
            <person name="Liang C."/>
            <person name="Lipzen A."/>
            <person name="Lutzoni F."/>
            <person name="Magnuson J."/>
            <person name="Mondo S."/>
            <person name="Nolan M."/>
            <person name="Ohm R."/>
            <person name="Pangilinan J."/>
            <person name="Park H.-J."/>
            <person name="Ramirez L."/>
            <person name="Alfaro M."/>
            <person name="Sun H."/>
            <person name="Tritt A."/>
            <person name="Yoshinaga Y."/>
            <person name="Zwiers L.-H."/>
            <person name="Turgeon B.G."/>
            <person name="Goodwin S.B."/>
            <person name="Spatafora J.W."/>
            <person name="Crous P.W."/>
            <person name="Grigoriev I.V."/>
        </authorList>
    </citation>
    <scope>NUCLEOTIDE SEQUENCE</scope>
    <source>
        <strain evidence="3">CBS 342.82</strain>
    </source>
</reference>
<dbReference type="PANTHER" id="PTHR28152:SF1">
    <property type="entry name" value="HYDROXYACYL-THIOESTER DEHYDRATASE TYPE 2, MITOCHONDRIAL"/>
    <property type="match status" value="1"/>
</dbReference>
<reference evidence="3" key="3">
    <citation type="submission" date="2025-08" db="UniProtKB">
        <authorList>
            <consortium name="RefSeq"/>
        </authorList>
    </citation>
    <scope>IDENTIFICATION</scope>
    <source>
        <strain evidence="3">CBS 342.82</strain>
    </source>
</reference>